<dbReference type="EMBL" id="FNTV01000001">
    <property type="protein sequence ID" value="SEF02602.1"/>
    <property type="molecule type" value="Genomic_DNA"/>
</dbReference>
<evidence type="ECO:0000313" key="3">
    <source>
        <dbReference type="EMBL" id="SEF02602.1"/>
    </source>
</evidence>
<proteinExistence type="predicted"/>
<dbReference type="AlphaFoldDB" id="A0A1H5NLT5"/>
<organism evidence="3 4">
    <name type="scientific">Arthrobacter alpinus</name>
    <dbReference type="NCBI Taxonomy" id="656366"/>
    <lineage>
        <taxon>Bacteria</taxon>
        <taxon>Bacillati</taxon>
        <taxon>Actinomycetota</taxon>
        <taxon>Actinomycetes</taxon>
        <taxon>Micrococcales</taxon>
        <taxon>Micrococcaceae</taxon>
        <taxon>Arthrobacter</taxon>
    </lineage>
</organism>
<evidence type="ECO:0000256" key="2">
    <source>
        <dbReference type="SAM" id="Phobius"/>
    </source>
</evidence>
<evidence type="ECO:0000313" key="4">
    <source>
        <dbReference type="Proteomes" id="UP000182725"/>
    </source>
</evidence>
<keyword evidence="2" id="KW-0472">Membrane</keyword>
<feature type="transmembrane region" description="Helical" evidence="2">
    <location>
        <begin position="63"/>
        <end position="84"/>
    </location>
</feature>
<evidence type="ECO:0000256" key="1">
    <source>
        <dbReference type="SAM" id="MobiDB-lite"/>
    </source>
</evidence>
<feature type="region of interest" description="Disordered" evidence="1">
    <location>
        <begin position="1"/>
        <end position="21"/>
    </location>
</feature>
<name>A0A1H5NLT5_9MICC</name>
<keyword evidence="2" id="KW-0812">Transmembrane</keyword>
<sequence length="269" mass="27784">MESSTSDAHTHVEPGPSMAVPSAAEKPLNVRWGRTFFALAGLLALLTAGISGALSVFNLGSPGVAWTSLAVFVAVIAVLRTLAIRDQSARRAARQAASATAHSASGESASNAVAPKETELFDRAEGAEPAPVQKPLTAEELRAAAMRVAAKGTADAKIAHTQTIAEGELEIETWEPVEVPVPGYVTANRALTLEKPLVLAEAPKSAGTSIRADLAGVGVAGEHDGVVVVVDAPDIAAEKAAKKEKTIAASERGTHALTNLDDVLQRRRA</sequence>
<accession>A0A1H5NLT5</accession>
<dbReference type="RefSeq" id="WP_139244387.1">
    <property type="nucleotide sequence ID" value="NZ_FNTV01000001.1"/>
</dbReference>
<dbReference type="Proteomes" id="UP000182725">
    <property type="component" value="Unassembled WGS sequence"/>
</dbReference>
<protein>
    <submittedName>
        <fullName evidence="3">Uncharacterized protein</fullName>
    </submittedName>
</protein>
<gene>
    <name evidence="3" type="ORF">SAMN04489740_3835</name>
</gene>
<keyword evidence="2" id="KW-1133">Transmembrane helix</keyword>
<feature type="transmembrane region" description="Helical" evidence="2">
    <location>
        <begin position="36"/>
        <end position="57"/>
    </location>
</feature>
<reference evidence="3 4" key="1">
    <citation type="submission" date="2016-10" db="EMBL/GenBank/DDBJ databases">
        <authorList>
            <person name="de Groot N.N."/>
        </authorList>
    </citation>
    <scope>NUCLEOTIDE SEQUENCE [LARGE SCALE GENOMIC DNA]</scope>
    <source>
        <strain evidence="3 4">DSM 22274</strain>
    </source>
</reference>